<dbReference type="OrthoDB" id="10389480at2759"/>
<feature type="compositionally biased region" description="Polar residues" evidence="1">
    <location>
        <begin position="242"/>
        <end position="260"/>
    </location>
</feature>
<dbReference type="RefSeq" id="XP_044565055.1">
    <property type="nucleotide sequence ID" value="XM_044704199.1"/>
</dbReference>
<dbReference type="VEuPathDB" id="AmoebaDB:NF0019870"/>
<dbReference type="VEuPathDB" id="AmoebaDB:NF0019880"/>
<sequence>MGNVVLKSRANSKTFGDDGEDADIHSPSKSTKKTPSSGSNQPSPSATTAAIATTTTTNNNNHSSSLSENAFSSPPSTTNPQQQQQHSPTSATITTHSIPHSNHSPSKIYIVSQSVPVTTSAVANNNSSLLLPTSSSSSTFSSSTILNLANETFSDIEAWNEVSDEYKEGIYTLYCKIKKRYQQANNAPNDLSMRKHAIRIGSPQHFYRYFNVQLKAVKEMIYNEYVEECRANKKKDDVLKFSSPQESQPIVQSSHPSMYHTTTTTTCHQDNDENEDDYNNGDHDNDDNEESDTTLSVLSIDEYFAQQNEGHKIIFKKPLKVKLIISDLNQPKLASKMASTVNSFVNVFSQFGWVHTAFTISNLKFDWVKSEYCETSDVKGTSCLLAITVKEIYDMNELEDCLKILSEEVSRWNREYSYGSISNDRKLQKKIANCQDFTIFMLRKIGVKDFKFENTSIGDYLETIFNKGLTDVMFTTNKEFRDKYNSLFKEHPSKNYRMIEKKHTFQTHKDLDLFVKDLIDVDPSFENSEEYQLLKAFDRGFWLKYRRSCGAMLGDSNYDELIKNEPLQIEDEDGMLVLKCPFGDPNESYSLLAQPMYTASSVSSGYRRSNQTNIFIPPMNTSSPNRFIPPTMNNANRLPVNTVQGLFQHFTPGTFASPVFRPPPQYQAQQATRTHPISPIPSSSPILNQRSPTLLTNPNNSLTHRRTVDDDGQSSSGFSSHSSLSCNSNIHNITDVHNGILNNEIRNLITLPTLSSTTIGSLPITSPVTSPSSSKTFLNHVNTPTEQSKLDPLVCRSECPLIFYRIIVLVNNKLSIFEEVINIIETPMDIYNEEIDGFEKGEKIDNEDEIIANLRKLNSNHLKFSDITNIYDRIILPYIKIQKKHIGEAEEMALWLGYKTKIKRLVKLILPFVHQDIHLTVLLLSVLFKQTFNVKYLKFIGDYLKYCYDINHGETRLYLIELYKNVKTNLLYHFFNYIDTHVKCRQDNLFLAYPKFISKYIDVLVSFGYLSNCIDMIFDFFSVCCSFDYALCINKTFDHITKMLQVCEREELPHDVTAHYIKLLVTSLSLFTQNHRAGSFVFEYVSALMKFRKACQRKSDNLYQLVYKETDPTLT</sequence>
<keyword evidence="3" id="KW-1185">Reference proteome</keyword>
<accession>A0A6A5C0L9</accession>
<dbReference type="Proteomes" id="UP000444721">
    <property type="component" value="Unassembled WGS sequence"/>
</dbReference>
<feature type="compositionally biased region" description="Polar residues" evidence="1">
    <location>
        <begin position="687"/>
        <end position="702"/>
    </location>
</feature>
<dbReference type="VEuPathDB" id="AmoebaDB:NfTy_028100"/>
<proteinExistence type="predicted"/>
<dbReference type="AlphaFoldDB" id="A0A6A5C0L9"/>
<evidence type="ECO:0000313" key="2">
    <source>
        <dbReference type="EMBL" id="KAF0980342.1"/>
    </source>
</evidence>
<protein>
    <submittedName>
        <fullName evidence="2">Uncharacterized protein</fullName>
    </submittedName>
</protein>
<comment type="caution">
    <text evidence="2">The sequence shown here is derived from an EMBL/GenBank/DDBJ whole genome shotgun (WGS) entry which is preliminary data.</text>
</comment>
<dbReference type="VEuPathDB" id="AmoebaDB:FDP41_013556"/>
<name>A0A6A5C0L9_NAEFO</name>
<feature type="compositionally biased region" description="Polar residues" evidence="1">
    <location>
        <begin position="93"/>
        <end position="105"/>
    </location>
</feature>
<feature type="region of interest" description="Disordered" evidence="1">
    <location>
        <begin position="658"/>
        <end position="722"/>
    </location>
</feature>
<feature type="region of interest" description="Disordered" evidence="1">
    <location>
        <begin position="1"/>
        <end position="105"/>
    </location>
</feature>
<dbReference type="GeneID" id="68120771"/>
<feature type="compositionally biased region" description="Low complexity" evidence="1">
    <location>
        <begin position="676"/>
        <end position="686"/>
    </location>
</feature>
<feature type="compositionally biased region" description="Polar residues" evidence="1">
    <location>
        <begin position="666"/>
        <end position="675"/>
    </location>
</feature>
<feature type="compositionally biased region" description="Low complexity" evidence="1">
    <location>
        <begin position="27"/>
        <end position="37"/>
    </location>
</feature>
<evidence type="ECO:0000256" key="1">
    <source>
        <dbReference type="SAM" id="MobiDB-lite"/>
    </source>
</evidence>
<evidence type="ECO:0000313" key="3">
    <source>
        <dbReference type="Proteomes" id="UP000444721"/>
    </source>
</evidence>
<reference evidence="2 3" key="1">
    <citation type="journal article" date="2019" name="Sci. Rep.">
        <title>Nanopore sequencing improves the draft genome of the human pathogenic amoeba Naegleria fowleri.</title>
        <authorList>
            <person name="Liechti N."/>
            <person name="Schurch N."/>
            <person name="Bruggmann R."/>
            <person name="Wittwer M."/>
        </authorList>
    </citation>
    <scope>NUCLEOTIDE SEQUENCE [LARGE SCALE GENOMIC DNA]</scope>
    <source>
        <strain evidence="2 3">ATCC 30894</strain>
    </source>
</reference>
<gene>
    <name evidence="2" type="ORF">FDP41_013556</name>
</gene>
<organism evidence="2 3">
    <name type="scientific">Naegleria fowleri</name>
    <name type="common">Brain eating amoeba</name>
    <dbReference type="NCBI Taxonomy" id="5763"/>
    <lineage>
        <taxon>Eukaryota</taxon>
        <taxon>Discoba</taxon>
        <taxon>Heterolobosea</taxon>
        <taxon>Tetramitia</taxon>
        <taxon>Eutetramitia</taxon>
        <taxon>Vahlkampfiidae</taxon>
        <taxon>Naegleria</taxon>
    </lineage>
</organism>
<feature type="compositionally biased region" description="Low complexity" evidence="1">
    <location>
        <begin position="45"/>
        <end position="92"/>
    </location>
</feature>
<dbReference type="EMBL" id="VFQX01000019">
    <property type="protein sequence ID" value="KAF0980342.1"/>
    <property type="molecule type" value="Genomic_DNA"/>
</dbReference>
<feature type="compositionally biased region" description="Acidic residues" evidence="1">
    <location>
        <begin position="272"/>
        <end position="292"/>
    </location>
</feature>
<feature type="region of interest" description="Disordered" evidence="1">
    <location>
        <begin position="241"/>
        <end position="292"/>
    </location>
</feature>